<protein>
    <recommendedName>
        <fullName evidence="3">Lipoprotein</fullName>
    </recommendedName>
</protein>
<dbReference type="EMBL" id="JACSPS010000012">
    <property type="protein sequence ID" value="MBD8019130.1"/>
    <property type="molecule type" value="Genomic_DNA"/>
</dbReference>
<evidence type="ECO:0008006" key="3">
    <source>
        <dbReference type="Google" id="ProtNLM"/>
    </source>
</evidence>
<comment type="caution">
    <text evidence="1">The sequence shown here is derived from an EMBL/GenBank/DDBJ whole genome shotgun (WGS) entry which is preliminary data.</text>
</comment>
<name>A0ABR8WPZ2_9FLAO</name>
<sequence>MKIKLEIFILVFFCIFNNQCSENVDIFENSKYRNSLNLPKTKETRSFNQLENLYKISTTKDSLIVNGDGYSGYQFLIFHKSLEKGYLFIKAFEMTTNTPLSVEENFKEKTTVNIDSISNKTKMFQRTAIIYEGRMGKFYPARFELWFKSKKKEIKLLDKEYMIDGWDR</sequence>
<gene>
    <name evidence="1" type="ORF">H9628_11695</name>
</gene>
<evidence type="ECO:0000313" key="1">
    <source>
        <dbReference type="EMBL" id="MBD8019130.1"/>
    </source>
</evidence>
<dbReference type="Proteomes" id="UP000626242">
    <property type="component" value="Unassembled WGS sequence"/>
</dbReference>
<keyword evidence="2" id="KW-1185">Reference proteome</keyword>
<dbReference type="RefSeq" id="WP_251834327.1">
    <property type="nucleotide sequence ID" value="NZ_JACSPS010000012.1"/>
</dbReference>
<accession>A0ABR8WPZ2</accession>
<organism evidence="1 2">
    <name type="scientific">Kaistella pullorum</name>
    <dbReference type="NCBI Taxonomy" id="2763074"/>
    <lineage>
        <taxon>Bacteria</taxon>
        <taxon>Pseudomonadati</taxon>
        <taxon>Bacteroidota</taxon>
        <taxon>Flavobacteriia</taxon>
        <taxon>Flavobacteriales</taxon>
        <taxon>Weeksellaceae</taxon>
        <taxon>Chryseobacterium group</taxon>
        <taxon>Kaistella</taxon>
    </lineage>
</organism>
<reference evidence="1 2" key="1">
    <citation type="submission" date="2020-08" db="EMBL/GenBank/DDBJ databases">
        <title>A Genomic Blueprint of the Chicken Gut Microbiome.</title>
        <authorList>
            <person name="Gilroy R."/>
            <person name="Ravi A."/>
            <person name="Getino M."/>
            <person name="Pursley I."/>
            <person name="Horton D.L."/>
            <person name="Alikhan N.-F."/>
            <person name="Baker D."/>
            <person name="Gharbi K."/>
            <person name="Hall N."/>
            <person name="Watson M."/>
            <person name="Adriaenssens E.M."/>
            <person name="Foster-Nyarko E."/>
            <person name="Jarju S."/>
            <person name="Secka A."/>
            <person name="Antonio M."/>
            <person name="Oren A."/>
            <person name="Chaudhuri R."/>
            <person name="La Ragione R.M."/>
            <person name="Hildebrand F."/>
            <person name="Pallen M.J."/>
        </authorList>
    </citation>
    <scope>NUCLEOTIDE SEQUENCE [LARGE SCALE GENOMIC DNA]</scope>
    <source>
        <strain evidence="1 2">Sa1CVA4</strain>
    </source>
</reference>
<proteinExistence type="predicted"/>
<evidence type="ECO:0000313" key="2">
    <source>
        <dbReference type="Proteomes" id="UP000626242"/>
    </source>
</evidence>